<dbReference type="Pfam" id="PF04367">
    <property type="entry name" value="DUF502"/>
    <property type="match status" value="1"/>
</dbReference>
<name>A0ABY5RHN5_HALLR</name>
<evidence type="ECO:0000313" key="4">
    <source>
        <dbReference type="Proteomes" id="UP001058330"/>
    </source>
</evidence>
<reference evidence="3" key="1">
    <citation type="submission" date="2021-07" db="EMBL/GenBank/DDBJ databases">
        <title>Studies on halocins as antimicrobial molecules from haloarchaea.</title>
        <authorList>
            <person name="Kumar S."/>
            <person name="Khare S.K."/>
        </authorList>
    </citation>
    <scope>NUCLEOTIDE SEQUENCE</scope>
    <source>
        <strain evidence="3">NCIM 5678</strain>
    </source>
</reference>
<keyword evidence="2" id="KW-0812">Transmembrane</keyword>
<proteinExistence type="predicted"/>
<accession>A0ABY5RHN5</accession>
<feature type="transmembrane region" description="Helical" evidence="2">
    <location>
        <begin position="60"/>
        <end position="83"/>
    </location>
</feature>
<evidence type="ECO:0000313" key="3">
    <source>
        <dbReference type="EMBL" id="UVE51550.1"/>
    </source>
</evidence>
<organism evidence="3 4">
    <name type="scientific">Haloferax larsenii</name>
    <dbReference type="NCBI Taxonomy" id="302484"/>
    <lineage>
        <taxon>Archaea</taxon>
        <taxon>Methanobacteriati</taxon>
        <taxon>Methanobacteriota</taxon>
        <taxon>Stenosarchaea group</taxon>
        <taxon>Halobacteria</taxon>
        <taxon>Halobacteriales</taxon>
        <taxon>Haloferacaceae</taxon>
        <taxon>Haloferax</taxon>
    </lineage>
</organism>
<dbReference type="PANTHER" id="PTHR31876:SF26">
    <property type="entry name" value="PROTEIN LIKE COV 2"/>
    <property type="match status" value="1"/>
</dbReference>
<evidence type="ECO:0000256" key="2">
    <source>
        <dbReference type="SAM" id="Phobius"/>
    </source>
</evidence>
<dbReference type="RefSeq" id="WP_258303231.1">
    <property type="nucleotide sequence ID" value="NZ_CP078063.1"/>
</dbReference>
<dbReference type="PANTHER" id="PTHR31876">
    <property type="entry name" value="COV-LIKE PROTEIN 1"/>
    <property type="match status" value="1"/>
</dbReference>
<dbReference type="EMBL" id="CP078063">
    <property type="protein sequence ID" value="UVE51550.1"/>
    <property type="molecule type" value="Genomic_DNA"/>
</dbReference>
<sequence>MGVWSRLQSSFVTGLVLVTPLAVTVFVLQFAFNRVATTIRPVVRQVNPVVADVLSYSGDIVLISQVLSALVIAATITFVGYLASMSLGQRLFGSFERGVRLLPFVRTIYFGVRQVSESLTEPTAGYDRVVLVEYPREGLYSLGFVTNDAPSAVTNEVGEELLTVFVPHSPNPTAGALIVVSPDEIQELDMPVRRGLRLLVTTGLSVDDPETLPSGPAAYSPENSKAEHAEHAGQRKSGQGQSDGSQAEPTE</sequence>
<keyword evidence="4" id="KW-1185">Reference proteome</keyword>
<gene>
    <name evidence="3" type="ORF">KU306_06650</name>
</gene>
<feature type="transmembrane region" description="Helical" evidence="2">
    <location>
        <begin position="12"/>
        <end position="32"/>
    </location>
</feature>
<dbReference type="GeneID" id="74528562"/>
<feature type="compositionally biased region" description="Basic and acidic residues" evidence="1">
    <location>
        <begin position="224"/>
        <end position="233"/>
    </location>
</feature>
<feature type="region of interest" description="Disordered" evidence="1">
    <location>
        <begin position="205"/>
        <end position="251"/>
    </location>
</feature>
<dbReference type="InterPro" id="IPR007462">
    <property type="entry name" value="COV1-like"/>
</dbReference>
<protein>
    <submittedName>
        <fullName evidence="3">DUF502 domain-containing protein</fullName>
    </submittedName>
</protein>
<dbReference type="Proteomes" id="UP001058330">
    <property type="component" value="Chromosome"/>
</dbReference>
<keyword evidence="2" id="KW-1133">Transmembrane helix</keyword>
<keyword evidence="2" id="KW-0472">Membrane</keyword>
<evidence type="ECO:0000256" key="1">
    <source>
        <dbReference type="SAM" id="MobiDB-lite"/>
    </source>
</evidence>
<feature type="compositionally biased region" description="Polar residues" evidence="1">
    <location>
        <begin position="236"/>
        <end position="251"/>
    </location>
</feature>